<keyword evidence="4" id="KW-1185">Reference proteome</keyword>
<keyword evidence="2" id="KW-1133">Transmembrane helix</keyword>
<feature type="region of interest" description="Disordered" evidence="1">
    <location>
        <begin position="1"/>
        <end position="21"/>
    </location>
</feature>
<protein>
    <submittedName>
        <fullName evidence="3">Uncharacterized protein</fullName>
    </submittedName>
</protein>
<dbReference type="Proteomes" id="UP000647587">
    <property type="component" value="Unassembled WGS sequence"/>
</dbReference>
<keyword evidence="2" id="KW-0472">Membrane</keyword>
<feature type="transmembrane region" description="Helical" evidence="2">
    <location>
        <begin position="144"/>
        <end position="165"/>
    </location>
</feature>
<evidence type="ECO:0000256" key="2">
    <source>
        <dbReference type="SAM" id="Phobius"/>
    </source>
</evidence>
<gene>
    <name evidence="3" type="ORF">GCM10008955_25570</name>
</gene>
<feature type="transmembrane region" description="Helical" evidence="2">
    <location>
        <begin position="41"/>
        <end position="63"/>
    </location>
</feature>
<feature type="transmembrane region" description="Helical" evidence="2">
    <location>
        <begin position="114"/>
        <end position="138"/>
    </location>
</feature>
<evidence type="ECO:0000256" key="1">
    <source>
        <dbReference type="SAM" id="MobiDB-lite"/>
    </source>
</evidence>
<evidence type="ECO:0000313" key="4">
    <source>
        <dbReference type="Proteomes" id="UP000647587"/>
    </source>
</evidence>
<organism evidence="3 4">
    <name type="scientific">Deinococcus malanensis</name>
    <dbReference type="NCBI Taxonomy" id="1706855"/>
    <lineage>
        <taxon>Bacteria</taxon>
        <taxon>Thermotogati</taxon>
        <taxon>Deinococcota</taxon>
        <taxon>Deinococci</taxon>
        <taxon>Deinococcales</taxon>
        <taxon>Deinococcaceae</taxon>
        <taxon>Deinococcus</taxon>
    </lineage>
</organism>
<dbReference type="EMBL" id="BMPP01000010">
    <property type="protein sequence ID" value="GGK30665.1"/>
    <property type="molecule type" value="Genomic_DNA"/>
</dbReference>
<sequence length="254" mass="27012">MQAQPASLPEGSGLRRGPQGHRAAPGWLLWYRRRGMNRWRVPALAALWAQVVSLGAVSAYALWKGNFTGSAALSATEALLAALVMAWWTHLFARLTMAHTVLPTDGVLRALRLVFPWLTALRAALWLMTLLMILSGAAAEANPVALTALMTVWGGAIVASNAVYGTLARLVSQPADLLQRQQLLDWLNLAAALSLGMGVLNVIPITGFSSPPVLHTQVVYGLVAAIDVLATLLAQQALRAAPVATPPDQGPAPW</sequence>
<name>A0ABQ2EX24_9DEIO</name>
<feature type="transmembrane region" description="Helical" evidence="2">
    <location>
        <begin position="186"/>
        <end position="208"/>
    </location>
</feature>
<proteinExistence type="predicted"/>
<comment type="caution">
    <text evidence="3">The sequence shown here is derived from an EMBL/GenBank/DDBJ whole genome shotgun (WGS) entry which is preliminary data.</text>
</comment>
<keyword evidence="2" id="KW-0812">Transmembrane</keyword>
<feature type="transmembrane region" description="Helical" evidence="2">
    <location>
        <begin position="69"/>
        <end position="93"/>
    </location>
</feature>
<reference evidence="4" key="1">
    <citation type="journal article" date="2019" name="Int. J. Syst. Evol. Microbiol.">
        <title>The Global Catalogue of Microorganisms (GCM) 10K type strain sequencing project: providing services to taxonomists for standard genome sequencing and annotation.</title>
        <authorList>
            <consortium name="The Broad Institute Genomics Platform"/>
            <consortium name="The Broad Institute Genome Sequencing Center for Infectious Disease"/>
            <person name="Wu L."/>
            <person name="Ma J."/>
        </authorList>
    </citation>
    <scope>NUCLEOTIDE SEQUENCE [LARGE SCALE GENOMIC DNA]</scope>
    <source>
        <strain evidence="4">JCM 30331</strain>
    </source>
</reference>
<evidence type="ECO:0000313" key="3">
    <source>
        <dbReference type="EMBL" id="GGK30665.1"/>
    </source>
</evidence>
<feature type="transmembrane region" description="Helical" evidence="2">
    <location>
        <begin position="214"/>
        <end position="234"/>
    </location>
</feature>
<accession>A0ABQ2EX24</accession>